<keyword evidence="9" id="KW-1185">Reference proteome</keyword>
<dbReference type="PANTHER" id="PTHR35007:SF3">
    <property type="entry name" value="POSSIBLE CONSERVED ALANINE RICH MEMBRANE PROTEIN"/>
    <property type="match status" value="1"/>
</dbReference>
<dbReference type="Proteomes" id="UP000575985">
    <property type="component" value="Unassembled WGS sequence"/>
</dbReference>
<reference evidence="8 9" key="1">
    <citation type="submission" date="2020-07" db="EMBL/GenBank/DDBJ databases">
        <title>Sequencing the genomes of 1000 actinobacteria strains.</title>
        <authorList>
            <person name="Klenk H.-P."/>
        </authorList>
    </citation>
    <scope>NUCLEOTIDE SEQUENCE [LARGE SCALE GENOMIC DNA]</scope>
    <source>
        <strain evidence="8 9">DSM 45927</strain>
    </source>
</reference>
<dbReference type="RefSeq" id="WP_179768170.1">
    <property type="nucleotide sequence ID" value="NZ_JACCFO010000001.1"/>
</dbReference>
<feature type="transmembrane region" description="Helical" evidence="6">
    <location>
        <begin position="61"/>
        <end position="83"/>
    </location>
</feature>
<evidence type="ECO:0000256" key="4">
    <source>
        <dbReference type="ARBA" id="ARBA00022989"/>
    </source>
</evidence>
<evidence type="ECO:0000256" key="6">
    <source>
        <dbReference type="SAM" id="Phobius"/>
    </source>
</evidence>
<evidence type="ECO:0000256" key="1">
    <source>
        <dbReference type="ARBA" id="ARBA00004651"/>
    </source>
</evidence>
<keyword evidence="3 6" id="KW-0812">Transmembrane</keyword>
<dbReference type="PANTHER" id="PTHR35007">
    <property type="entry name" value="INTEGRAL MEMBRANE PROTEIN-RELATED"/>
    <property type="match status" value="1"/>
</dbReference>
<gene>
    <name evidence="8" type="ORF">HNR12_003159</name>
</gene>
<evidence type="ECO:0000313" key="9">
    <source>
        <dbReference type="Proteomes" id="UP000575985"/>
    </source>
</evidence>
<dbReference type="GO" id="GO:0005886">
    <property type="term" value="C:plasma membrane"/>
    <property type="evidence" value="ECO:0007669"/>
    <property type="project" value="UniProtKB-SubCell"/>
</dbReference>
<name>A0A853BRA2_9ACTN</name>
<organism evidence="8 9">
    <name type="scientific">Streptomonospora nanhaiensis</name>
    <dbReference type="NCBI Taxonomy" id="1323731"/>
    <lineage>
        <taxon>Bacteria</taxon>
        <taxon>Bacillati</taxon>
        <taxon>Actinomycetota</taxon>
        <taxon>Actinomycetes</taxon>
        <taxon>Streptosporangiales</taxon>
        <taxon>Nocardiopsidaceae</taxon>
        <taxon>Streptomonospora</taxon>
    </lineage>
</organism>
<dbReference type="Pfam" id="PF00482">
    <property type="entry name" value="T2SSF"/>
    <property type="match status" value="1"/>
</dbReference>
<evidence type="ECO:0000259" key="7">
    <source>
        <dbReference type="Pfam" id="PF00482"/>
    </source>
</evidence>
<evidence type="ECO:0000313" key="8">
    <source>
        <dbReference type="EMBL" id="NYI96882.1"/>
    </source>
</evidence>
<keyword evidence="4 6" id="KW-1133">Transmembrane helix</keyword>
<feature type="domain" description="Type II secretion system protein GspF" evidence="7">
    <location>
        <begin position="112"/>
        <end position="235"/>
    </location>
</feature>
<dbReference type="AlphaFoldDB" id="A0A853BRA2"/>
<dbReference type="EMBL" id="JACCFO010000001">
    <property type="protein sequence ID" value="NYI96882.1"/>
    <property type="molecule type" value="Genomic_DNA"/>
</dbReference>
<evidence type="ECO:0000256" key="3">
    <source>
        <dbReference type="ARBA" id="ARBA00022692"/>
    </source>
</evidence>
<keyword evidence="2" id="KW-1003">Cell membrane</keyword>
<feature type="transmembrane region" description="Helical" evidence="6">
    <location>
        <begin position="214"/>
        <end position="240"/>
    </location>
</feature>
<proteinExistence type="predicted"/>
<sequence length="248" mass="25024">MTWPELAVVVLGTAAATLLTGSARPWARRRVRALLPPRTPPRRRRGGARLRRAVLLWGVPAVPALTLLVVVGPLSAVVAGLPIGAALRWRLARGDGAAGGAARSVAGLPIAVDLLVAGLRAGGTMADVLAAVADAVGDGPAGRAFGQVAEQVRLGAEPGAAWGGTAHPPEFATVGRALARAARTGAPVADILERQAAEIRAALRSRAQASTQRLGVLAVIPLGLCFLPAFVLIGVVPLAAGLLTGLGT</sequence>
<dbReference type="InterPro" id="IPR018076">
    <property type="entry name" value="T2SS_GspF_dom"/>
</dbReference>
<comment type="subcellular location">
    <subcellularLocation>
        <location evidence="1">Cell membrane</location>
        <topology evidence="1">Multi-pass membrane protein</topology>
    </subcellularLocation>
</comment>
<comment type="caution">
    <text evidence="8">The sequence shown here is derived from an EMBL/GenBank/DDBJ whole genome shotgun (WGS) entry which is preliminary data.</text>
</comment>
<evidence type="ECO:0000256" key="2">
    <source>
        <dbReference type="ARBA" id="ARBA00022475"/>
    </source>
</evidence>
<keyword evidence="5 6" id="KW-0472">Membrane</keyword>
<accession>A0A853BRA2</accession>
<evidence type="ECO:0000256" key="5">
    <source>
        <dbReference type="ARBA" id="ARBA00023136"/>
    </source>
</evidence>
<protein>
    <submittedName>
        <fullName evidence="8">Flp pilus assembly protein TadB</fullName>
    </submittedName>
</protein>